<dbReference type="AlphaFoldDB" id="A0A0E9XZ49"/>
<organism evidence="1">
    <name type="scientific">Anguilla anguilla</name>
    <name type="common">European freshwater eel</name>
    <name type="synonym">Muraena anguilla</name>
    <dbReference type="NCBI Taxonomy" id="7936"/>
    <lineage>
        <taxon>Eukaryota</taxon>
        <taxon>Metazoa</taxon>
        <taxon>Chordata</taxon>
        <taxon>Craniata</taxon>
        <taxon>Vertebrata</taxon>
        <taxon>Euteleostomi</taxon>
        <taxon>Actinopterygii</taxon>
        <taxon>Neopterygii</taxon>
        <taxon>Teleostei</taxon>
        <taxon>Anguilliformes</taxon>
        <taxon>Anguillidae</taxon>
        <taxon>Anguilla</taxon>
    </lineage>
</organism>
<sequence length="18" mass="2085">MINILTEVLSFLLYSART</sequence>
<protein>
    <submittedName>
        <fullName evidence="1">Uncharacterized protein</fullName>
    </submittedName>
</protein>
<dbReference type="EMBL" id="GBXM01001442">
    <property type="protein sequence ID" value="JAI07136.1"/>
    <property type="molecule type" value="Transcribed_RNA"/>
</dbReference>
<reference evidence="1" key="1">
    <citation type="submission" date="2014-11" db="EMBL/GenBank/DDBJ databases">
        <authorList>
            <person name="Amaro Gonzalez C."/>
        </authorList>
    </citation>
    <scope>NUCLEOTIDE SEQUENCE</scope>
</reference>
<name>A0A0E9XZ49_ANGAN</name>
<accession>A0A0E9XZ49</accession>
<proteinExistence type="predicted"/>
<reference evidence="1" key="2">
    <citation type="journal article" date="2015" name="Fish Shellfish Immunol.">
        <title>Early steps in the European eel (Anguilla anguilla)-Vibrio vulnificus interaction in the gills: Role of the RtxA13 toxin.</title>
        <authorList>
            <person name="Callol A."/>
            <person name="Pajuelo D."/>
            <person name="Ebbesson L."/>
            <person name="Teles M."/>
            <person name="MacKenzie S."/>
            <person name="Amaro C."/>
        </authorList>
    </citation>
    <scope>NUCLEOTIDE SEQUENCE</scope>
</reference>
<evidence type="ECO:0000313" key="1">
    <source>
        <dbReference type="EMBL" id="JAI07136.1"/>
    </source>
</evidence>